<gene>
    <name evidence="2" type="ORF">QBC32DRAFT_211636</name>
</gene>
<accession>A0AAN6NXE3</accession>
<name>A0AAN6NXE3_9PEZI</name>
<feature type="non-terminal residue" evidence="2">
    <location>
        <position position="1"/>
    </location>
</feature>
<keyword evidence="3" id="KW-1185">Reference proteome</keyword>
<comment type="caution">
    <text evidence="2">The sequence shown here is derived from an EMBL/GenBank/DDBJ whole genome shotgun (WGS) entry which is preliminary data.</text>
</comment>
<evidence type="ECO:0000313" key="3">
    <source>
        <dbReference type="Proteomes" id="UP001303222"/>
    </source>
</evidence>
<evidence type="ECO:0000313" key="2">
    <source>
        <dbReference type="EMBL" id="KAK3952843.1"/>
    </source>
</evidence>
<sequence length="85" mass="9501">PTKVQHPHHFTPVSKNVHHPKRPIRLLALHYRTLLALHTREKKVKENQNSETGKKSHVPGVAMQRAGSHLGHVGYVSGLCEVSCC</sequence>
<reference evidence="2" key="1">
    <citation type="journal article" date="2023" name="Mol. Phylogenet. Evol.">
        <title>Genome-scale phylogeny and comparative genomics of the fungal order Sordariales.</title>
        <authorList>
            <person name="Hensen N."/>
            <person name="Bonometti L."/>
            <person name="Westerberg I."/>
            <person name="Brannstrom I.O."/>
            <person name="Guillou S."/>
            <person name="Cros-Aarteil S."/>
            <person name="Calhoun S."/>
            <person name="Haridas S."/>
            <person name="Kuo A."/>
            <person name="Mondo S."/>
            <person name="Pangilinan J."/>
            <person name="Riley R."/>
            <person name="LaButti K."/>
            <person name="Andreopoulos B."/>
            <person name="Lipzen A."/>
            <person name="Chen C."/>
            <person name="Yan M."/>
            <person name="Daum C."/>
            <person name="Ng V."/>
            <person name="Clum A."/>
            <person name="Steindorff A."/>
            <person name="Ohm R.A."/>
            <person name="Martin F."/>
            <person name="Silar P."/>
            <person name="Natvig D.O."/>
            <person name="Lalanne C."/>
            <person name="Gautier V."/>
            <person name="Ament-Velasquez S.L."/>
            <person name="Kruys A."/>
            <person name="Hutchinson M.I."/>
            <person name="Powell A.J."/>
            <person name="Barry K."/>
            <person name="Miller A.N."/>
            <person name="Grigoriev I.V."/>
            <person name="Debuchy R."/>
            <person name="Gladieux P."/>
            <person name="Hiltunen Thoren M."/>
            <person name="Johannesson H."/>
        </authorList>
    </citation>
    <scope>NUCLEOTIDE SEQUENCE</scope>
    <source>
        <strain evidence="2">CBS 626.80</strain>
    </source>
</reference>
<reference evidence="2" key="2">
    <citation type="submission" date="2023-06" db="EMBL/GenBank/DDBJ databases">
        <authorList>
            <consortium name="Lawrence Berkeley National Laboratory"/>
            <person name="Mondo S.J."/>
            <person name="Hensen N."/>
            <person name="Bonometti L."/>
            <person name="Westerberg I."/>
            <person name="Brannstrom I.O."/>
            <person name="Guillou S."/>
            <person name="Cros-Aarteil S."/>
            <person name="Calhoun S."/>
            <person name="Haridas S."/>
            <person name="Kuo A."/>
            <person name="Pangilinan J."/>
            <person name="Riley R."/>
            <person name="Labutti K."/>
            <person name="Andreopoulos B."/>
            <person name="Lipzen A."/>
            <person name="Chen C."/>
            <person name="Yanf M."/>
            <person name="Daum C."/>
            <person name="Ng V."/>
            <person name="Clum A."/>
            <person name="Steindorff A."/>
            <person name="Ohm R."/>
            <person name="Martin F."/>
            <person name="Silar P."/>
            <person name="Natvig D."/>
            <person name="Lalanne C."/>
            <person name="Gautier V."/>
            <person name="Ament-Velasquez S.L."/>
            <person name="Kruys A."/>
            <person name="Hutchinson M.I."/>
            <person name="Powell A.J."/>
            <person name="Barry K."/>
            <person name="Miller A.N."/>
            <person name="Grigoriev I.V."/>
            <person name="Debuchy R."/>
            <person name="Gladieux P."/>
            <person name="Thoren M.H."/>
            <person name="Johannesson H."/>
        </authorList>
    </citation>
    <scope>NUCLEOTIDE SEQUENCE</scope>
    <source>
        <strain evidence="2">CBS 626.80</strain>
    </source>
</reference>
<feature type="region of interest" description="Disordered" evidence="1">
    <location>
        <begin position="40"/>
        <end position="60"/>
    </location>
</feature>
<feature type="compositionally biased region" description="Basic and acidic residues" evidence="1">
    <location>
        <begin position="43"/>
        <end position="54"/>
    </location>
</feature>
<proteinExistence type="predicted"/>
<organism evidence="2 3">
    <name type="scientific">Pseudoneurospora amorphoporcata</name>
    <dbReference type="NCBI Taxonomy" id="241081"/>
    <lineage>
        <taxon>Eukaryota</taxon>
        <taxon>Fungi</taxon>
        <taxon>Dikarya</taxon>
        <taxon>Ascomycota</taxon>
        <taxon>Pezizomycotina</taxon>
        <taxon>Sordariomycetes</taxon>
        <taxon>Sordariomycetidae</taxon>
        <taxon>Sordariales</taxon>
        <taxon>Sordariaceae</taxon>
        <taxon>Pseudoneurospora</taxon>
    </lineage>
</organism>
<dbReference type="Proteomes" id="UP001303222">
    <property type="component" value="Unassembled WGS sequence"/>
</dbReference>
<dbReference type="EMBL" id="MU859116">
    <property type="protein sequence ID" value="KAK3952843.1"/>
    <property type="molecule type" value="Genomic_DNA"/>
</dbReference>
<protein>
    <submittedName>
        <fullName evidence="2">Uncharacterized protein</fullName>
    </submittedName>
</protein>
<dbReference type="AlphaFoldDB" id="A0AAN6NXE3"/>
<evidence type="ECO:0000256" key="1">
    <source>
        <dbReference type="SAM" id="MobiDB-lite"/>
    </source>
</evidence>